<dbReference type="Gene3D" id="3.40.720.10">
    <property type="entry name" value="Alkaline Phosphatase, subunit A"/>
    <property type="match status" value="1"/>
</dbReference>
<evidence type="ECO:0000313" key="1">
    <source>
        <dbReference type="EMBL" id="ATA79437.1"/>
    </source>
</evidence>
<dbReference type="AlphaFoldDB" id="A0A250F626"/>
<gene>
    <name evidence="1" type="ORF">CGC59_07015</name>
</gene>
<proteinExistence type="predicted"/>
<dbReference type="RefSeq" id="WP_095901367.1">
    <property type="nucleotide sequence ID" value="NZ_CP022383.1"/>
</dbReference>
<dbReference type="Proteomes" id="UP000217334">
    <property type="component" value="Chromosome"/>
</dbReference>
<name>A0A250F626_CAPSP</name>
<evidence type="ECO:0000313" key="2">
    <source>
        <dbReference type="Proteomes" id="UP000217334"/>
    </source>
</evidence>
<protein>
    <submittedName>
        <fullName evidence="1">Uncharacterized protein</fullName>
    </submittedName>
</protein>
<reference evidence="2" key="1">
    <citation type="submission" date="2017-06" db="EMBL/GenBank/DDBJ databases">
        <title>Capnocytophaga spp. assemblies.</title>
        <authorList>
            <person name="Gulvik C.A."/>
        </authorList>
    </citation>
    <scope>NUCLEOTIDE SEQUENCE [LARGE SCALE GENOMIC DNA]</scope>
    <source>
        <strain evidence="2">H4486</strain>
    </source>
</reference>
<dbReference type="InterPro" id="IPR017850">
    <property type="entry name" value="Alkaline_phosphatase_core_sf"/>
</dbReference>
<dbReference type="EMBL" id="CP022383">
    <property type="protein sequence ID" value="ATA79437.1"/>
    <property type="molecule type" value="Genomic_DNA"/>
</dbReference>
<dbReference type="SUPFAM" id="SSF53649">
    <property type="entry name" value="Alkaline phosphatase-like"/>
    <property type="match status" value="1"/>
</dbReference>
<accession>A0A250F626</accession>
<organism evidence="1 2">
    <name type="scientific">Capnocytophaga sputigena</name>
    <dbReference type="NCBI Taxonomy" id="1019"/>
    <lineage>
        <taxon>Bacteria</taxon>
        <taxon>Pseudomonadati</taxon>
        <taxon>Bacteroidota</taxon>
        <taxon>Flavobacteriia</taxon>
        <taxon>Flavobacteriales</taxon>
        <taxon>Flavobacteriaceae</taxon>
        <taxon>Capnocytophaga</taxon>
    </lineage>
</organism>
<sequence>MRAASAGVSRTFKFCSFVIDNNDAFALIPARYQTVATIFKKAGYAMAAIGKWHLGLGDRGGIDWNKPIPHTPNDIWL</sequence>